<geneLocation type="plasmid" evidence="2"/>
<evidence type="ECO:0000313" key="1">
    <source>
        <dbReference type="EMBL" id="QLB66889.1"/>
    </source>
</evidence>
<evidence type="ECO:0000313" key="2">
    <source>
        <dbReference type="Proteomes" id="UP000509548"/>
    </source>
</evidence>
<dbReference type="EMBL" id="CP015960">
    <property type="protein sequence ID" value="QLB66889.1"/>
    <property type="molecule type" value="Genomic_DNA"/>
</dbReference>
<proteinExistence type="predicted"/>
<evidence type="ECO:0008006" key="3">
    <source>
        <dbReference type="Google" id="ProtNLM"/>
    </source>
</evidence>
<keyword evidence="1" id="KW-0614">Plasmid</keyword>
<accession>A0A9Q6WQG4</accession>
<organism evidence="1 2">
    <name type="scientific">Paraburkholderia caribensis</name>
    <dbReference type="NCBI Taxonomy" id="75105"/>
    <lineage>
        <taxon>Bacteria</taxon>
        <taxon>Pseudomonadati</taxon>
        <taxon>Pseudomonadota</taxon>
        <taxon>Betaproteobacteria</taxon>
        <taxon>Burkholderiales</taxon>
        <taxon>Burkholderiaceae</taxon>
        <taxon>Paraburkholderia</taxon>
    </lineage>
</organism>
<sequence>MHDCGVSRTIRTQKALRRCAKPVRPGSPPIAENPHQTRLAKKFSGRSNNRDLIDWKLIA</sequence>
<dbReference type="Proteomes" id="UP000509548">
    <property type="component" value="Plasmid unnamed"/>
</dbReference>
<protein>
    <recommendedName>
        <fullName evidence="3">Transposase</fullName>
    </recommendedName>
</protein>
<reference evidence="1 2" key="1">
    <citation type="journal article" date="2014" name="Genome Announc.">
        <title>Draft Genome Sequence of the Haloacid-Degrading Burkholderia caribensis Strain MBA4.</title>
        <authorList>
            <person name="Pan Y."/>
            <person name="Kong K.F."/>
            <person name="Tsang J.S."/>
        </authorList>
    </citation>
    <scope>NUCLEOTIDE SEQUENCE [LARGE SCALE GENOMIC DNA]</scope>
    <source>
        <strain evidence="1 2">852011</strain>
    </source>
</reference>
<gene>
    <name evidence="1" type="ORF">A9O66_30700</name>
</gene>
<name>A0A9Q6WQG4_9BURK</name>
<dbReference type="AlphaFoldDB" id="A0A9Q6WQG4"/>